<sequence length="829" mass="100310">MIINNFIYIDNKLVNYKMIIQINNNKLIVNLLSKYNELIKIPFYNKFNGLFYEPINFPLEMIIINNKVFSPYLILSSYNLKNIEDLDFFNKLEIFISEKYNLNFFDFNYFINDNKNNLFNIINDNYLNELNQLFIIKNQDFNKFIKSFWNNLNIVKILLIYILIKFPYISTKNVNDIIKKYKIPNYILDLVIFIKNKSYDLMSNNQNKTIDSVITNIISNNNLNFIDFLDLQLNSNDNIIKNLDFIENNNINNQIIDTTELMNDMHSMTFNNYYNHNNQNPLSLKNLKKHTHYFILIEYDNTSIFNLNEDITMKKCNTNNNQMLLDKYNSKIIKIFVNNINNNIITINNNKNIIYENYKWFYYYPSIIFNNDYVIFNTFINFNFTKIILKYILNLTQKNKIKKDSIINLQANKIIEYYNYNYKYSNISIIYNNFIESTEQIDDFSILKKNSFTDEFFQYITHKYSFDIENIYNILEILFNNYNYPLKSNRHEMDNTFDYIIYFSLINYNHIFNNELEKYNISLIIPYKLRNLYNNIIKSLNQIINNSFDSITYNQKIYNDYLHRHIIKLFLFNSNKLSVNIFQSLANLKLFTKFKSIIITNIILIDISTKINWSNLSRKLNYLDFFYKNNNLIFYQNKINKNIIHDNIDNRIKKIIENPFDMYKYLRKEKDFIKWTNFISHKIIQLYYTPITISSDDFNKIGKLIYLLFNIQEQNINDESYIMFINFCNKYNKLILDLNRINIKIKEKFSNLKFNINLGILAKHLTWNKESFKFDNNILKEKSKEFLNLKMKLNIATKKYYKYKTKYLQTKSHITDNNMSETSITIPIN</sequence>
<dbReference type="EMBL" id="MN739799">
    <property type="protein sequence ID" value="QHT26578.1"/>
    <property type="molecule type" value="Genomic_DNA"/>
</dbReference>
<evidence type="ECO:0000313" key="1">
    <source>
        <dbReference type="EMBL" id="QHT26578.1"/>
    </source>
</evidence>
<dbReference type="AlphaFoldDB" id="A0A6C0ECF4"/>
<reference evidence="1" key="1">
    <citation type="journal article" date="2020" name="Nature">
        <title>Giant virus diversity and host interactions through global metagenomics.</title>
        <authorList>
            <person name="Schulz F."/>
            <person name="Roux S."/>
            <person name="Paez-Espino D."/>
            <person name="Jungbluth S."/>
            <person name="Walsh D.A."/>
            <person name="Denef V.J."/>
            <person name="McMahon K.D."/>
            <person name="Konstantinidis K.T."/>
            <person name="Eloe-Fadrosh E.A."/>
            <person name="Kyrpides N.C."/>
            <person name="Woyke T."/>
        </authorList>
    </citation>
    <scope>NUCLEOTIDE SEQUENCE</scope>
    <source>
        <strain evidence="1">GVMAG-M-3300023179-2</strain>
    </source>
</reference>
<protein>
    <submittedName>
        <fullName evidence="1">Uncharacterized protein</fullName>
    </submittedName>
</protein>
<organism evidence="1">
    <name type="scientific">viral metagenome</name>
    <dbReference type="NCBI Taxonomy" id="1070528"/>
    <lineage>
        <taxon>unclassified sequences</taxon>
        <taxon>metagenomes</taxon>
        <taxon>organismal metagenomes</taxon>
    </lineage>
</organism>
<name>A0A6C0ECF4_9ZZZZ</name>
<proteinExistence type="predicted"/>
<accession>A0A6C0ECF4</accession>